<comment type="caution">
    <text evidence="4">The sequence shown here is derived from an EMBL/GenBank/DDBJ whole genome shotgun (WGS) entry which is preliminary data.</text>
</comment>
<dbReference type="InterPro" id="IPR003695">
    <property type="entry name" value="Ppx_GppA_N"/>
</dbReference>
<dbReference type="Gene3D" id="3.30.420.150">
    <property type="entry name" value="Exopolyphosphatase. Domain 2"/>
    <property type="match status" value="1"/>
</dbReference>
<dbReference type="Gene3D" id="1.10.3210.10">
    <property type="entry name" value="Hypothetical protein af1432"/>
    <property type="match status" value="1"/>
</dbReference>
<feature type="domain" description="Ppx/GppA phosphatase N-terminal" evidence="2">
    <location>
        <begin position="23"/>
        <end position="305"/>
    </location>
</feature>
<evidence type="ECO:0000313" key="4">
    <source>
        <dbReference type="EMBL" id="MDR4125255.1"/>
    </source>
</evidence>
<dbReference type="CDD" id="cd24053">
    <property type="entry name" value="ASKHA_NBD_EcPPX-GppA-like"/>
    <property type="match status" value="1"/>
</dbReference>
<sequence>MDSLLAAVDLGSNSFRLSIGRVVQHDGAAQIYAIDRLKEHVRLAAGLGPDNVLDEEAIERAIVTLKRFGERIEGFHPNRVRAVATNTLRIAANAQEVVPRLEDALGFPIEIISGQEEARLIFTGISHELPPSPYRRLMIDIGGGSTEVIIGQEFRPLHMKSLFMGCVSYTRRFFPDGVITEARMQQAIMAARRELETIARQYKRTGWQEAYGSSGTAKGLIAVLAETGMSRKGITREGLEKLKKKLVKDGRVDMDTLPGLKPDRAVVLAGGLAIMLAAFLELRIKLMLPGEGALRMGALYDLLGREANHDKRDETVKQFMRRYHIDTRQAARVKAIAMALFEQLALPQNAETEELARIVGWVADLHEVGVSIAHANYDKHTAYILGNADMPGFSNYDQAQMSAFALGHQGKLPKRIPEDSRNRRLALFCLRLAVLLCRRRDDIGELPVRLTVQSKRITIHAAQHWLESRPLTAYSLEGERIEWKKAGFTVNIEPVAA</sequence>
<evidence type="ECO:0000259" key="2">
    <source>
        <dbReference type="Pfam" id="PF02541"/>
    </source>
</evidence>
<dbReference type="Proteomes" id="UP001232156">
    <property type="component" value="Unassembled WGS sequence"/>
</dbReference>
<dbReference type="SUPFAM" id="SSF109604">
    <property type="entry name" value="HD-domain/PDEase-like"/>
    <property type="match status" value="1"/>
</dbReference>
<accession>A0ABU1D488</accession>
<proteinExistence type="predicted"/>
<feature type="domain" description="Ppx/GppA phosphatase C-terminal" evidence="3">
    <location>
        <begin position="312"/>
        <end position="479"/>
    </location>
</feature>
<gene>
    <name evidence="4" type="ORF">Q8947_04555</name>
</gene>
<dbReference type="Pfam" id="PF21447">
    <property type="entry name" value="Ppx-GppA_III"/>
    <property type="match status" value="1"/>
</dbReference>
<dbReference type="InterPro" id="IPR043129">
    <property type="entry name" value="ATPase_NBD"/>
</dbReference>
<keyword evidence="5" id="KW-1185">Reference proteome</keyword>
<dbReference type="Gene3D" id="3.30.420.40">
    <property type="match status" value="1"/>
</dbReference>
<dbReference type="RefSeq" id="WP_165279383.1">
    <property type="nucleotide sequence ID" value="NZ_JAUZQE010000007.1"/>
</dbReference>
<dbReference type="PANTHER" id="PTHR30005">
    <property type="entry name" value="EXOPOLYPHOSPHATASE"/>
    <property type="match status" value="1"/>
</dbReference>
<protein>
    <submittedName>
        <fullName evidence="4">Ppx/GppA phosphatase family protein</fullName>
    </submittedName>
</protein>
<reference evidence="4 5" key="1">
    <citation type="submission" date="2023-08" db="EMBL/GenBank/DDBJ databases">
        <title>Alcaligenaceae gen. nov., a novel taxon isolated from the sludge of Yixing Pesticide Factory.</title>
        <authorList>
            <person name="Ruan L."/>
        </authorList>
    </citation>
    <scope>NUCLEOTIDE SEQUENCE [LARGE SCALE GENOMIC DNA]</scope>
    <source>
        <strain evidence="4 5">LG-2</strain>
    </source>
</reference>
<dbReference type="PIRSF" id="PIRSF001267">
    <property type="entry name" value="Pyrophosphatase_GppA_Ppx"/>
    <property type="match status" value="1"/>
</dbReference>
<dbReference type="SUPFAM" id="SSF53067">
    <property type="entry name" value="Actin-like ATPase domain"/>
    <property type="match status" value="2"/>
</dbReference>
<keyword evidence="1" id="KW-0378">Hydrolase</keyword>
<organism evidence="4 5">
    <name type="scientific">Yanghanlia caeni</name>
    <dbReference type="NCBI Taxonomy" id="3064283"/>
    <lineage>
        <taxon>Bacteria</taxon>
        <taxon>Pseudomonadati</taxon>
        <taxon>Pseudomonadota</taxon>
        <taxon>Betaproteobacteria</taxon>
        <taxon>Burkholderiales</taxon>
        <taxon>Alcaligenaceae</taxon>
        <taxon>Yanghanlia</taxon>
    </lineage>
</organism>
<evidence type="ECO:0000313" key="5">
    <source>
        <dbReference type="Proteomes" id="UP001232156"/>
    </source>
</evidence>
<name>A0ABU1D488_9BURK</name>
<dbReference type="InterPro" id="IPR030673">
    <property type="entry name" value="PyroPPase_GppA_Ppx"/>
</dbReference>
<dbReference type="InterPro" id="IPR050273">
    <property type="entry name" value="GppA/Ppx_hydrolase"/>
</dbReference>
<dbReference type="Pfam" id="PF02541">
    <property type="entry name" value="Ppx-GppA"/>
    <property type="match status" value="1"/>
</dbReference>
<dbReference type="InterPro" id="IPR048950">
    <property type="entry name" value="Ppx_GppA_C"/>
</dbReference>
<evidence type="ECO:0000259" key="3">
    <source>
        <dbReference type="Pfam" id="PF21447"/>
    </source>
</evidence>
<dbReference type="EMBL" id="JAUZQE010000007">
    <property type="protein sequence ID" value="MDR4125255.1"/>
    <property type="molecule type" value="Genomic_DNA"/>
</dbReference>
<evidence type="ECO:0000256" key="1">
    <source>
        <dbReference type="ARBA" id="ARBA00022801"/>
    </source>
</evidence>
<dbReference type="PANTHER" id="PTHR30005:SF0">
    <property type="entry name" value="RETROGRADE REGULATION PROTEIN 2"/>
    <property type="match status" value="1"/>
</dbReference>